<evidence type="ECO:0000313" key="5">
    <source>
        <dbReference type="Proteomes" id="UP000193411"/>
    </source>
</evidence>
<comment type="caution">
    <text evidence="4">The sequence shown here is derived from an EMBL/GenBank/DDBJ whole genome shotgun (WGS) entry which is preliminary data.</text>
</comment>
<dbReference type="InterPro" id="IPR007085">
    <property type="entry name" value="DNA/pantothenate-metab_flavo_C"/>
</dbReference>
<dbReference type="SUPFAM" id="SSF102645">
    <property type="entry name" value="CoaB-like"/>
    <property type="match status" value="1"/>
</dbReference>
<evidence type="ECO:0000256" key="2">
    <source>
        <dbReference type="SAM" id="MobiDB-lite"/>
    </source>
</evidence>
<name>A0A1Y2I3C9_9FUNG</name>
<accession>A0A1Y2I3C9</accession>
<sequence length="358" mass="40060">MGKNSPPPPLSTATAASADGDRSETPDGGPKSPSITPCRGQVYEMDCHEYFATTPAPPCVQPAEQQLDEFLKHATKRPIVLVTSGGTTVPLEQQTVRFLDNFSAGTRGATSAEHFLRAGYSVVFMHRQYSLRPFSRHYTHSRETIFDLLEMEPGSGVVKVRADLEHKARELLAEYHRFVTQDKALLSIEFTTVADYLFLLRMCVQRIHQAAGPRALYYLAAAVSDFFLPLHKMVEHKIQSRGGALALTLDPVPKTLRTFVGEWAPGGFTVSFKLETDPAMLEKKSKQALDRYGHQLVIGNMLKTRKFIVYFFSLDGDKLVTDTIELSKEEQAKTAEIEAHMIPKLVDLHSRWIQKHSA</sequence>
<dbReference type="GO" id="GO:0015937">
    <property type="term" value="P:coenzyme A biosynthetic process"/>
    <property type="evidence" value="ECO:0007669"/>
    <property type="project" value="UniProtKB-ARBA"/>
</dbReference>
<dbReference type="InterPro" id="IPR035929">
    <property type="entry name" value="CoaB-like_sf"/>
</dbReference>
<feature type="compositionally biased region" description="Pro residues" evidence="2">
    <location>
        <begin position="1"/>
        <end position="10"/>
    </location>
</feature>
<dbReference type="Pfam" id="PF04127">
    <property type="entry name" value="DFP"/>
    <property type="match status" value="2"/>
</dbReference>
<dbReference type="EMBL" id="MCFL01000001">
    <property type="protein sequence ID" value="ORZ41229.1"/>
    <property type="molecule type" value="Genomic_DNA"/>
</dbReference>
<organism evidence="4 5">
    <name type="scientific">Catenaria anguillulae PL171</name>
    <dbReference type="NCBI Taxonomy" id="765915"/>
    <lineage>
        <taxon>Eukaryota</taxon>
        <taxon>Fungi</taxon>
        <taxon>Fungi incertae sedis</taxon>
        <taxon>Blastocladiomycota</taxon>
        <taxon>Blastocladiomycetes</taxon>
        <taxon>Blastocladiales</taxon>
        <taxon>Catenariaceae</taxon>
        <taxon>Catenaria</taxon>
    </lineage>
</organism>
<dbReference type="OrthoDB" id="70224at2759"/>
<dbReference type="PANTHER" id="PTHR12290">
    <property type="entry name" value="CORNICHON-RELATED"/>
    <property type="match status" value="1"/>
</dbReference>
<reference evidence="4 5" key="1">
    <citation type="submission" date="2016-07" db="EMBL/GenBank/DDBJ databases">
        <title>Pervasive Adenine N6-methylation of Active Genes in Fungi.</title>
        <authorList>
            <consortium name="DOE Joint Genome Institute"/>
            <person name="Mondo S.J."/>
            <person name="Dannebaum R.O."/>
            <person name="Kuo R.C."/>
            <person name="Labutti K."/>
            <person name="Haridas S."/>
            <person name="Kuo A."/>
            <person name="Salamov A."/>
            <person name="Ahrendt S.R."/>
            <person name="Lipzen A."/>
            <person name="Sullivan W."/>
            <person name="Andreopoulos W.B."/>
            <person name="Clum A."/>
            <person name="Lindquist E."/>
            <person name="Daum C."/>
            <person name="Ramamoorthy G.K."/>
            <person name="Gryganskyi A."/>
            <person name="Culley D."/>
            <person name="Magnuson J.K."/>
            <person name="James T.Y."/>
            <person name="O'Malley M.A."/>
            <person name="Stajich J.E."/>
            <person name="Spatafora J.W."/>
            <person name="Visel A."/>
            <person name="Grigoriev I.V."/>
        </authorList>
    </citation>
    <scope>NUCLEOTIDE SEQUENCE [LARGE SCALE GENOMIC DNA]</scope>
    <source>
        <strain evidence="4 5">PL171</strain>
    </source>
</reference>
<proteinExistence type="inferred from homology"/>
<comment type="similarity">
    <text evidence="1">Belongs to the PPC synthetase family.</text>
</comment>
<dbReference type="Gene3D" id="3.40.50.10300">
    <property type="entry name" value="CoaB-like"/>
    <property type="match status" value="1"/>
</dbReference>
<dbReference type="STRING" id="765915.A0A1Y2I3C9"/>
<dbReference type="GO" id="GO:0003824">
    <property type="term" value="F:catalytic activity"/>
    <property type="evidence" value="ECO:0007669"/>
    <property type="project" value="UniProtKB-ARBA"/>
</dbReference>
<dbReference type="AlphaFoldDB" id="A0A1Y2I3C9"/>
<feature type="region of interest" description="Disordered" evidence="2">
    <location>
        <begin position="1"/>
        <end position="37"/>
    </location>
</feature>
<feature type="domain" description="DNA/pantothenate metabolism flavoprotein C-terminal" evidence="3">
    <location>
        <begin position="80"/>
        <end position="133"/>
    </location>
</feature>
<gene>
    <name evidence="4" type="ORF">BCR44DRAFT_1422397</name>
</gene>
<evidence type="ECO:0000313" key="4">
    <source>
        <dbReference type="EMBL" id="ORZ41229.1"/>
    </source>
</evidence>
<feature type="domain" description="DNA/pantothenate metabolism flavoprotein C-terminal" evidence="3">
    <location>
        <begin position="208"/>
        <end position="305"/>
    </location>
</feature>
<evidence type="ECO:0000256" key="1">
    <source>
        <dbReference type="ARBA" id="ARBA00005703"/>
    </source>
</evidence>
<protein>
    <submittedName>
        <fullName evidence="4">DNA/pantothenate metabolism flavo protein</fullName>
    </submittedName>
</protein>
<evidence type="ECO:0000259" key="3">
    <source>
        <dbReference type="Pfam" id="PF04127"/>
    </source>
</evidence>
<dbReference type="Proteomes" id="UP000193411">
    <property type="component" value="Unassembled WGS sequence"/>
</dbReference>
<keyword evidence="5" id="KW-1185">Reference proteome</keyword>